<evidence type="ECO:0000313" key="2">
    <source>
        <dbReference type="Proteomes" id="UP001595868"/>
    </source>
</evidence>
<dbReference type="EMBL" id="JBHSBN010000016">
    <property type="protein sequence ID" value="MFC4108557.1"/>
    <property type="molecule type" value="Genomic_DNA"/>
</dbReference>
<sequence>MVLSIGVFFSLLVVVFILAAALAAAGAVVSLFRGGIYIHDESEGA</sequence>
<evidence type="ECO:0000313" key="1">
    <source>
        <dbReference type="EMBL" id="MFC4108557.1"/>
    </source>
</evidence>
<accession>A0ABV8KRN3</accession>
<comment type="caution">
    <text evidence="1">The sequence shown here is derived from an EMBL/GenBank/DDBJ whole genome shotgun (WGS) entry which is preliminary data.</text>
</comment>
<organism evidence="1 2">
    <name type="scientific">Micromonospora zhanjiangensis</name>
    <dbReference type="NCBI Taxonomy" id="1522057"/>
    <lineage>
        <taxon>Bacteria</taxon>
        <taxon>Bacillati</taxon>
        <taxon>Actinomycetota</taxon>
        <taxon>Actinomycetes</taxon>
        <taxon>Micromonosporales</taxon>
        <taxon>Micromonosporaceae</taxon>
        <taxon>Micromonospora</taxon>
    </lineage>
</organism>
<name>A0ABV8KRN3_9ACTN</name>
<dbReference type="RefSeq" id="WP_377548995.1">
    <property type="nucleotide sequence ID" value="NZ_JBHSBN010000016.1"/>
</dbReference>
<keyword evidence="2" id="KW-1185">Reference proteome</keyword>
<gene>
    <name evidence="1" type="ORF">ACFOX0_21805</name>
</gene>
<proteinExistence type="predicted"/>
<dbReference type="Proteomes" id="UP001595868">
    <property type="component" value="Unassembled WGS sequence"/>
</dbReference>
<reference evidence="2" key="1">
    <citation type="journal article" date="2019" name="Int. J. Syst. Evol. Microbiol.">
        <title>The Global Catalogue of Microorganisms (GCM) 10K type strain sequencing project: providing services to taxonomists for standard genome sequencing and annotation.</title>
        <authorList>
            <consortium name="The Broad Institute Genomics Platform"/>
            <consortium name="The Broad Institute Genome Sequencing Center for Infectious Disease"/>
            <person name="Wu L."/>
            <person name="Ma J."/>
        </authorList>
    </citation>
    <scope>NUCLEOTIDE SEQUENCE [LARGE SCALE GENOMIC DNA]</scope>
    <source>
        <strain evidence="2">2902at01</strain>
    </source>
</reference>
<protein>
    <submittedName>
        <fullName evidence="1">Uncharacterized protein</fullName>
    </submittedName>
</protein>